<evidence type="ECO:0000256" key="4">
    <source>
        <dbReference type="ARBA" id="ARBA00022692"/>
    </source>
</evidence>
<evidence type="ECO:0000256" key="10">
    <source>
        <dbReference type="ARBA" id="ARBA00023002"/>
    </source>
</evidence>
<keyword evidence="8" id="KW-0862">Zinc</keyword>
<evidence type="ECO:0000256" key="14">
    <source>
        <dbReference type="SAM" id="Phobius"/>
    </source>
</evidence>
<evidence type="ECO:0000256" key="5">
    <source>
        <dbReference type="ARBA" id="ARBA00022723"/>
    </source>
</evidence>
<organism evidence="16 17">
    <name type="scientific">Ranatra chinensis</name>
    <dbReference type="NCBI Taxonomy" id="642074"/>
    <lineage>
        <taxon>Eukaryota</taxon>
        <taxon>Metazoa</taxon>
        <taxon>Ecdysozoa</taxon>
        <taxon>Arthropoda</taxon>
        <taxon>Hexapoda</taxon>
        <taxon>Insecta</taxon>
        <taxon>Pterygota</taxon>
        <taxon>Neoptera</taxon>
        <taxon>Paraneoptera</taxon>
        <taxon>Hemiptera</taxon>
        <taxon>Heteroptera</taxon>
        <taxon>Panheteroptera</taxon>
        <taxon>Nepomorpha</taxon>
        <taxon>Nepidae</taxon>
        <taxon>Ranatrinae</taxon>
        <taxon>Ranatra</taxon>
    </lineage>
</organism>
<dbReference type="InterPro" id="IPR006694">
    <property type="entry name" value="Fatty_acid_hydroxylase"/>
</dbReference>
<evidence type="ECO:0000256" key="2">
    <source>
        <dbReference type="ARBA" id="ARBA00004477"/>
    </source>
</evidence>
<evidence type="ECO:0000256" key="8">
    <source>
        <dbReference type="ARBA" id="ARBA00022833"/>
    </source>
</evidence>
<feature type="transmembrane region" description="Helical" evidence="14">
    <location>
        <begin position="38"/>
        <end position="56"/>
    </location>
</feature>
<keyword evidence="10" id="KW-0560">Oxidoreductase</keyword>
<dbReference type="EMBL" id="JBFDAA010000011">
    <property type="protein sequence ID" value="KAL1124074.1"/>
    <property type="molecule type" value="Genomic_DNA"/>
</dbReference>
<dbReference type="Pfam" id="PF04116">
    <property type="entry name" value="FA_hydroxylase"/>
    <property type="match status" value="1"/>
</dbReference>
<evidence type="ECO:0000256" key="9">
    <source>
        <dbReference type="ARBA" id="ARBA00022989"/>
    </source>
</evidence>
<comment type="caution">
    <text evidence="16">The sequence shown here is derived from an EMBL/GenBank/DDBJ whole genome shotgun (WGS) entry which is preliminary data.</text>
</comment>
<proteinExistence type="predicted"/>
<evidence type="ECO:0000313" key="17">
    <source>
        <dbReference type="Proteomes" id="UP001558652"/>
    </source>
</evidence>
<feature type="transmembrane region" description="Helical" evidence="14">
    <location>
        <begin position="126"/>
        <end position="144"/>
    </location>
</feature>
<dbReference type="Proteomes" id="UP001558652">
    <property type="component" value="Unassembled WGS sequence"/>
</dbReference>
<keyword evidence="12 14" id="KW-0472">Membrane</keyword>
<keyword evidence="17" id="KW-1185">Reference proteome</keyword>
<evidence type="ECO:0000256" key="1">
    <source>
        <dbReference type="ARBA" id="ARBA00001947"/>
    </source>
</evidence>
<keyword evidence="7" id="KW-0276">Fatty acid metabolism</keyword>
<evidence type="ECO:0000256" key="6">
    <source>
        <dbReference type="ARBA" id="ARBA00022824"/>
    </source>
</evidence>
<evidence type="ECO:0000256" key="12">
    <source>
        <dbReference type="ARBA" id="ARBA00023136"/>
    </source>
</evidence>
<evidence type="ECO:0000256" key="3">
    <source>
        <dbReference type="ARBA" id="ARBA00022516"/>
    </source>
</evidence>
<accession>A0ABD0YAI9</accession>
<feature type="transmembrane region" description="Helical" evidence="14">
    <location>
        <begin position="68"/>
        <end position="89"/>
    </location>
</feature>
<comment type="subcellular location">
    <subcellularLocation>
        <location evidence="2">Endoplasmic reticulum membrane</location>
        <topology evidence="2">Multi-pass membrane protein</topology>
    </subcellularLocation>
</comment>
<dbReference type="GO" id="GO:0046872">
    <property type="term" value="F:metal ion binding"/>
    <property type="evidence" value="ECO:0007669"/>
    <property type="project" value="UniProtKB-KW"/>
</dbReference>
<keyword evidence="3" id="KW-0444">Lipid biosynthesis</keyword>
<dbReference type="PANTHER" id="PTHR12863">
    <property type="entry name" value="FATTY ACID HYDROXYLASE"/>
    <property type="match status" value="1"/>
</dbReference>
<keyword evidence="13" id="KW-0275">Fatty acid biosynthesis</keyword>
<evidence type="ECO:0000256" key="7">
    <source>
        <dbReference type="ARBA" id="ARBA00022832"/>
    </source>
</evidence>
<comment type="cofactor">
    <cofactor evidence="1">
        <name>Zn(2+)</name>
        <dbReference type="ChEBI" id="CHEBI:29105"/>
    </cofactor>
</comment>
<keyword evidence="6" id="KW-0256">Endoplasmic reticulum</keyword>
<dbReference type="PANTHER" id="PTHR12863:SF1">
    <property type="entry name" value="FATTY ACID 2-HYDROXYLASE"/>
    <property type="match status" value="1"/>
</dbReference>
<name>A0ABD0YAI9_9HEMI</name>
<keyword evidence="9 14" id="KW-1133">Transmembrane helix</keyword>
<evidence type="ECO:0000256" key="11">
    <source>
        <dbReference type="ARBA" id="ARBA00023098"/>
    </source>
</evidence>
<dbReference type="GO" id="GO:0016491">
    <property type="term" value="F:oxidoreductase activity"/>
    <property type="evidence" value="ECO:0007669"/>
    <property type="project" value="UniProtKB-KW"/>
</dbReference>
<keyword evidence="5" id="KW-0479">Metal-binding</keyword>
<dbReference type="GO" id="GO:0005789">
    <property type="term" value="C:endoplasmic reticulum membrane"/>
    <property type="evidence" value="ECO:0007669"/>
    <property type="project" value="UniProtKB-SubCell"/>
</dbReference>
<dbReference type="InterPro" id="IPR014430">
    <property type="entry name" value="Scs7"/>
</dbReference>
<keyword evidence="11" id="KW-0443">Lipid metabolism</keyword>
<evidence type="ECO:0000313" key="16">
    <source>
        <dbReference type="EMBL" id="KAL1124074.1"/>
    </source>
</evidence>
<evidence type="ECO:0000256" key="13">
    <source>
        <dbReference type="ARBA" id="ARBA00023160"/>
    </source>
</evidence>
<dbReference type="GO" id="GO:0006633">
    <property type="term" value="P:fatty acid biosynthetic process"/>
    <property type="evidence" value="ECO:0007669"/>
    <property type="project" value="UniProtKB-KW"/>
</dbReference>
<reference evidence="16 17" key="1">
    <citation type="submission" date="2024-07" db="EMBL/GenBank/DDBJ databases">
        <title>Chromosome-level genome assembly of the water stick insect Ranatra chinensis (Heteroptera: Nepidae).</title>
        <authorList>
            <person name="Liu X."/>
        </authorList>
    </citation>
    <scope>NUCLEOTIDE SEQUENCE [LARGE SCALE GENOMIC DNA]</scope>
    <source>
        <strain evidence="16">Cailab_2021Rc</strain>
        <tissue evidence="16">Muscle</tissue>
    </source>
</reference>
<feature type="domain" description="Fatty acid hydroxylase" evidence="15">
    <location>
        <begin position="75"/>
        <end position="200"/>
    </location>
</feature>
<gene>
    <name evidence="16" type="ORF">AAG570_001844</name>
</gene>
<evidence type="ECO:0000259" key="15">
    <source>
        <dbReference type="Pfam" id="PF04116"/>
    </source>
</evidence>
<sequence>MILQVGKLGKSYYDWIDEPVNRPLRLFRNDFIERLTRTNYVTVLVYWIPIVSYMVWVNFSNLVEGQRFKLTLSSFLLGMALWPLIEYVVHRWLFHSKPPSNWPSLLTLHFLIHGIHHKAPFDNGRLLFPPVPCSILFFVLYGFYTLIFPGWMLLATMAGTIAGYLCYDMTHYYLHYGSPKEGTYFYNMKRSHNNHHFANQTAGKKASRK</sequence>
<dbReference type="AlphaFoldDB" id="A0ABD0YAI9"/>
<protein>
    <recommendedName>
        <fullName evidence="15">Fatty acid hydroxylase domain-containing protein</fullName>
    </recommendedName>
</protein>
<keyword evidence="4 14" id="KW-0812">Transmembrane</keyword>